<keyword evidence="3" id="KW-0540">Nuclease</keyword>
<evidence type="ECO:0000256" key="2">
    <source>
        <dbReference type="ARBA" id="ARBA00022695"/>
    </source>
</evidence>
<dbReference type="Gene3D" id="3.10.10.10">
    <property type="entry name" value="HIV Type 1 Reverse Transcriptase, subunit A, domain 1"/>
    <property type="match status" value="1"/>
</dbReference>
<dbReference type="GO" id="GO:0004519">
    <property type="term" value="F:endonuclease activity"/>
    <property type="evidence" value="ECO:0007669"/>
    <property type="project" value="UniProtKB-KW"/>
</dbReference>
<dbReference type="PROSITE" id="PS50878">
    <property type="entry name" value="RT_POL"/>
    <property type="match status" value="1"/>
</dbReference>
<evidence type="ECO:0000313" key="7">
    <source>
        <dbReference type="Proteomes" id="UP000663419"/>
    </source>
</evidence>
<proteinExistence type="predicted"/>
<feature type="domain" description="Reverse transcriptase" evidence="5">
    <location>
        <begin position="242"/>
        <end position="422"/>
    </location>
</feature>
<evidence type="ECO:0000259" key="5">
    <source>
        <dbReference type="PROSITE" id="PS50878"/>
    </source>
</evidence>
<keyword evidence="4" id="KW-0378">Hydrolase</keyword>
<reference evidence="6" key="1">
    <citation type="submission" date="2021-01" db="EMBL/GenBank/DDBJ databases">
        <title>Chromosome-level genome assembly of a human fungal pathogen reveals clustering of transcriptionally co-regulated genes.</title>
        <authorList>
            <person name="Voorhies M."/>
            <person name="Cohen S."/>
            <person name="Shea T.P."/>
            <person name="Petrus S."/>
            <person name="Munoz J.F."/>
            <person name="Poplawski S."/>
            <person name="Goldman W.E."/>
            <person name="Michael T."/>
            <person name="Cuomo C.A."/>
            <person name="Sil A."/>
            <person name="Beyhan S."/>
        </authorList>
    </citation>
    <scope>NUCLEOTIDE SEQUENCE</scope>
    <source>
        <strain evidence="6">H88</strain>
    </source>
</reference>
<dbReference type="FunFam" id="3.30.70.270:FF:000063">
    <property type="entry name" value="Zinc knuckle domaincontaining protein"/>
    <property type="match status" value="1"/>
</dbReference>
<dbReference type="CDD" id="cd01647">
    <property type="entry name" value="RT_LTR"/>
    <property type="match status" value="1"/>
</dbReference>
<dbReference type="AlphaFoldDB" id="A0A8A1LAM6"/>
<dbReference type="InterPro" id="IPR043502">
    <property type="entry name" value="DNA/RNA_pol_sf"/>
</dbReference>
<dbReference type="VEuPathDB" id="FungiDB:I7I53_08944"/>
<dbReference type="Proteomes" id="UP000663419">
    <property type="component" value="Chromosome 1"/>
</dbReference>
<dbReference type="GO" id="GO:0016779">
    <property type="term" value="F:nucleotidyltransferase activity"/>
    <property type="evidence" value="ECO:0007669"/>
    <property type="project" value="UniProtKB-KW"/>
</dbReference>
<dbReference type="Pfam" id="PF00078">
    <property type="entry name" value="RVT_1"/>
    <property type="match status" value="1"/>
</dbReference>
<organism evidence="6 7">
    <name type="scientific">Ajellomyces capsulatus (strain H88)</name>
    <name type="common">Darling's disease fungus</name>
    <name type="synonym">Histoplasma capsulatum</name>
    <dbReference type="NCBI Taxonomy" id="544711"/>
    <lineage>
        <taxon>Eukaryota</taxon>
        <taxon>Fungi</taxon>
        <taxon>Dikarya</taxon>
        <taxon>Ascomycota</taxon>
        <taxon>Pezizomycotina</taxon>
        <taxon>Eurotiomycetes</taxon>
        <taxon>Eurotiomycetidae</taxon>
        <taxon>Onygenales</taxon>
        <taxon>Ajellomycetaceae</taxon>
        <taxon>Histoplasma</taxon>
    </lineage>
</organism>
<dbReference type="CDD" id="cd00303">
    <property type="entry name" value="retropepsin_like"/>
    <property type="match status" value="1"/>
</dbReference>
<dbReference type="InterPro" id="IPR000477">
    <property type="entry name" value="RT_dom"/>
</dbReference>
<dbReference type="PANTHER" id="PTHR37984">
    <property type="entry name" value="PROTEIN CBG26694"/>
    <property type="match status" value="1"/>
</dbReference>
<keyword evidence="2" id="KW-0548">Nucleotidyltransferase</keyword>
<dbReference type="SUPFAM" id="SSF50630">
    <property type="entry name" value="Acid proteases"/>
    <property type="match status" value="1"/>
</dbReference>
<accession>A0A8A1LAM6</accession>
<evidence type="ECO:0000256" key="3">
    <source>
        <dbReference type="ARBA" id="ARBA00022722"/>
    </source>
</evidence>
<evidence type="ECO:0000256" key="1">
    <source>
        <dbReference type="ARBA" id="ARBA00022679"/>
    </source>
</evidence>
<dbReference type="SUPFAM" id="SSF56672">
    <property type="entry name" value="DNA/RNA polymerases"/>
    <property type="match status" value="1"/>
</dbReference>
<dbReference type="Gene3D" id="3.30.70.270">
    <property type="match status" value="2"/>
</dbReference>
<evidence type="ECO:0000313" key="6">
    <source>
        <dbReference type="EMBL" id="QSS48817.1"/>
    </source>
</evidence>
<sequence length="505" mass="59246">MLAATEGHWHMSIQVDLAGRSARALLDSGVTGIFMKKEYAANVRTWNKGKKEVYQLQGLGETSLGRVDTETDPMIMKIGDHEETVQFDVTETGEYNIILGYPWLWRHNPEINWREGTIRLTKCGCTSHTEAQESSNHSMKGIRSKAMKKEIRATGQIRNSKGWKLITPHNRESRRIRVTIADEFQEFTDMFREALARDSLPEHKEWDHKILLEEGQKPTFALIYRMMEKELEELWKYIDKNQEKGFIRLSTSPAGYPVIFVPKKDGSLRLCVDYRQLNKITVKNRYPLLLIEEIQDRFAGAKWFTALDLQGAYTHIRIKPGEEWKTAFRTRFGLYEYQVMPFGLTNAPATFQAMINSVLYEYLDKFVVVYLDDILVYTNGSREEHTEHVKKVLRKLRDNQLQLKPEKCEFFKKEVEFLGHIISMEGIRMDLKKIEAITEWPQPKNVTEVQAFHGLANYYRMFIRNFSEITKPLTTLFKKDTPFKWTDNQQRAFERIKEEFRNGDI</sequence>
<dbReference type="PANTHER" id="PTHR37984:SF5">
    <property type="entry name" value="PROTEIN NYNRIN-LIKE"/>
    <property type="match status" value="1"/>
</dbReference>
<protein>
    <recommendedName>
        <fullName evidence="5">Reverse transcriptase domain-containing protein</fullName>
    </recommendedName>
</protein>
<dbReference type="InterPro" id="IPR043128">
    <property type="entry name" value="Rev_trsase/Diguanyl_cyclase"/>
</dbReference>
<gene>
    <name evidence="6" type="ORF">I7I53_08944</name>
</gene>
<name>A0A8A1LAM6_AJEC8</name>
<keyword evidence="1" id="KW-0808">Transferase</keyword>
<evidence type="ECO:0000256" key="4">
    <source>
        <dbReference type="ARBA" id="ARBA00022759"/>
    </source>
</evidence>
<dbReference type="Gene3D" id="2.40.70.10">
    <property type="entry name" value="Acid Proteases"/>
    <property type="match status" value="1"/>
</dbReference>
<dbReference type="InterPro" id="IPR021109">
    <property type="entry name" value="Peptidase_aspartic_dom_sf"/>
</dbReference>
<keyword evidence="4" id="KW-0255">Endonuclease</keyword>
<dbReference type="EMBL" id="CP069102">
    <property type="protein sequence ID" value="QSS48817.1"/>
    <property type="molecule type" value="Genomic_DNA"/>
</dbReference>
<dbReference type="InterPro" id="IPR050951">
    <property type="entry name" value="Retrovirus_Pol_polyprotein"/>
</dbReference>